<dbReference type="RefSeq" id="WP_202055409.1">
    <property type="nucleotide sequence ID" value="NZ_JAEQMY010000002.1"/>
</dbReference>
<dbReference type="AlphaFoldDB" id="A0A936ZDA8"/>
<protein>
    <recommendedName>
        <fullName evidence="5">DUF3551 domain-containing protein</fullName>
    </recommendedName>
</protein>
<evidence type="ECO:0000313" key="3">
    <source>
        <dbReference type="EMBL" id="MBL0402714.1"/>
    </source>
</evidence>
<evidence type="ECO:0000313" key="4">
    <source>
        <dbReference type="Proteomes" id="UP000605848"/>
    </source>
</evidence>
<keyword evidence="2" id="KW-0732">Signal</keyword>
<feature type="region of interest" description="Disordered" evidence="1">
    <location>
        <begin position="86"/>
        <end position="138"/>
    </location>
</feature>
<feature type="chain" id="PRO_5037036115" description="DUF3551 domain-containing protein" evidence="2">
    <location>
        <begin position="26"/>
        <end position="138"/>
    </location>
</feature>
<gene>
    <name evidence="3" type="ORF">JKG68_01910</name>
</gene>
<name>A0A936ZDA8_9HYPH</name>
<dbReference type="Proteomes" id="UP000605848">
    <property type="component" value="Unassembled WGS sequence"/>
</dbReference>
<organism evidence="3 4">
    <name type="scientific">Microvirga aerilata</name>
    <dbReference type="NCBI Taxonomy" id="670292"/>
    <lineage>
        <taxon>Bacteria</taxon>
        <taxon>Pseudomonadati</taxon>
        <taxon>Pseudomonadota</taxon>
        <taxon>Alphaproteobacteria</taxon>
        <taxon>Hyphomicrobiales</taxon>
        <taxon>Methylobacteriaceae</taxon>
        <taxon>Microvirga</taxon>
    </lineage>
</organism>
<accession>A0A936ZDA8</accession>
<dbReference type="EMBL" id="JAEQMY010000002">
    <property type="protein sequence ID" value="MBL0402714.1"/>
    <property type="molecule type" value="Genomic_DNA"/>
</dbReference>
<proteinExistence type="predicted"/>
<evidence type="ECO:0000256" key="2">
    <source>
        <dbReference type="SAM" id="SignalP"/>
    </source>
</evidence>
<comment type="caution">
    <text evidence="3">The sequence shown here is derived from an EMBL/GenBank/DDBJ whole genome shotgun (WGS) entry which is preliminary data.</text>
</comment>
<evidence type="ECO:0000256" key="1">
    <source>
        <dbReference type="SAM" id="MobiDB-lite"/>
    </source>
</evidence>
<feature type="compositionally biased region" description="Basic and acidic residues" evidence="1">
    <location>
        <begin position="88"/>
        <end position="128"/>
    </location>
</feature>
<sequence>MLRAVLAATVIAGGAMLGTLSGAQAQNLVPCAREGGFCRVPYPTRVIYGVPGSGIELFVRGGGVPCSNRTFGDPAPGVAKRCAFVSRGSDRGPRGYYDRAPRERGYDDDYRRPPRGYDRGFRDYDEGYGRPPRAYEVY</sequence>
<evidence type="ECO:0008006" key="5">
    <source>
        <dbReference type="Google" id="ProtNLM"/>
    </source>
</evidence>
<keyword evidence="4" id="KW-1185">Reference proteome</keyword>
<feature type="signal peptide" evidence="2">
    <location>
        <begin position="1"/>
        <end position="25"/>
    </location>
</feature>
<reference evidence="3" key="1">
    <citation type="submission" date="2021-01" db="EMBL/GenBank/DDBJ databases">
        <title>Microvirga sp.</title>
        <authorList>
            <person name="Kim M.K."/>
        </authorList>
    </citation>
    <scope>NUCLEOTIDE SEQUENCE</scope>
    <source>
        <strain evidence="3">5420S-16</strain>
    </source>
</reference>